<dbReference type="InterPro" id="IPR051908">
    <property type="entry name" value="Ribosomal_N-acetyltransferase"/>
</dbReference>
<accession>A0ABR6MIS8</accession>
<organism evidence="3 4">
    <name type="scientific">Micromonospora echinospora</name>
    <name type="common">Micromonospora purpurea</name>
    <dbReference type="NCBI Taxonomy" id="1877"/>
    <lineage>
        <taxon>Bacteria</taxon>
        <taxon>Bacillati</taxon>
        <taxon>Actinomycetota</taxon>
        <taxon>Actinomycetes</taxon>
        <taxon>Micromonosporales</taxon>
        <taxon>Micromonosporaceae</taxon>
        <taxon>Micromonospora</taxon>
    </lineage>
</organism>
<evidence type="ECO:0000313" key="4">
    <source>
        <dbReference type="Proteomes" id="UP000618986"/>
    </source>
</evidence>
<proteinExistence type="predicted"/>
<sequence>MDELTGALTSMSGFTPEPIPTARLNLLHLAVEHAQEMAAVLADPALHTFIGGEPACPAALRARYERLVAGSPDPAESWCNWVIQLRDCCRLTGFVQATVTEPHGTVADTATAGARAVGHRHLDEATPATAGPVAEIAWVVGTQWQGRGIATEAARGMAGWLGRRGVRTLVAHVHPDHRASAAVATACGLAPTDVWQDGEVRWTGPAAPPPPPAGVDQGVRVGDDV</sequence>
<dbReference type="SUPFAM" id="SSF55729">
    <property type="entry name" value="Acyl-CoA N-acyltransferases (Nat)"/>
    <property type="match status" value="1"/>
</dbReference>
<feature type="region of interest" description="Disordered" evidence="1">
    <location>
        <begin position="203"/>
        <end position="225"/>
    </location>
</feature>
<dbReference type="Gene3D" id="3.40.630.30">
    <property type="match status" value="1"/>
</dbReference>
<gene>
    <name evidence="3" type="ORF">FHU28_004086</name>
</gene>
<evidence type="ECO:0000259" key="2">
    <source>
        <dbReference type="Pfam" id="PF13302"/>
    </source>
</evidence>
<protein>
    <submittedName>
        <fullName evidence="3">RimJ/RimL family protein N-acetyltransferase</fullName>
    </submittedName>
</protein>
<dbReference type="PANTHER" id="PTHR43441:SF10">
    <property type="entry name" value="ACETYLTRANSFERASE"/>
    <property type="match status" value="1"/>
</dbReference>
<dbReference type="RefSeq" id="WP_184686132.1">
    <property type="nucleotide sequence ID" value="NZ_JACHJC010000001.1"/>
</dbReference>
<dbReference type="Proteomes" id="UP000618986">
    <property type="component" value="Unassembled WGS sequence"/>
</dbReference>
<dbReference type="PANTHER" id="PTHR43441">
    <property type="entry name" value="RIBOSOMAL-PROTEIN-SERINE ACETYLTRANSFERASE"/>
    <property type="match status" value="1"/>
</dbReference>
<dbReference type="InterPro" id="IPR016181">
    <property type="entry name" value="Acyl_CoA_acyltransferase"/>
</dbReference>
<dbReference type="EMBL" id="JACHJC010000001">
    <property type="protein sequence ID" value="MBB5114247.1"/>
    <property type="molecule type" value="Genomic_DNA"/>
</dbReference>
<feature type="domain" description="N-acetyltransferase" evidence="2">
    <location>
        <begin position="23"/>
        <end position="189"/>
    </location>
</feature>
<dbReference type="GeneID" id="300294632"/>
<comment type="caution">
    <text evidence="3">The sequence shown here is derived from an EMBL/GenBank/DDBJ whole genome shotgun (WGS) entry which is preliminary data.</text>
</comment>
<name>A0ABR6MIS8_MICEC</name>
<reference evidence="3 4" key="1">
    <citation type="submission" date="2020-08" db="EMBL/GenBank/DDBJ databases">
        <title>Sequencing the genomes of 1000 actinobacteria strains.</title>
        <authorList>
            <person name="Klenk H.-P."/>
        </authorList>
    </citation>
    <scope>NUCLEOTIDE SEQUENCE [LARGE SCALE GENOMIC DNA]</scope>
    <source>
        <strain evidence="3 4">DSM 43036</strain>
    </source>
</reference>
<dbReference type="Pfam" id="PF13302">
    <property type="entry name" value="Acetyltransf_3"/>
    <property type="match status" value="1"/>
</dbReference>
<dbReference type="InterPro" id="IPR000182">
    <property type="entry name" value="GNAT_dom"/>
</dbReference>
<keyword evidence="4" id="KW-1185">Reference proteome</keyword>
<evidence type="ECO:0000256" key="1">
    <source>
        <dbReference type="SAM" id="MobiDB-lite"/>
    </source>
</evidence>
<evidence type="ECO:0000313" key="3">
    <source>
        <dbReference type="EMBL" id="MBB5114247.1"/>
    </source>
</evidence>
<feature type="compositionally biased region" description="Low complexity" evidence="1">
    <location>
        <begin position="214"/>
        <end position="225"/>
    </location>
</feature>